<dbReference type="CDD" id="cd00305">
    <property type="entry name" value="Cu-Zn_Superoxide_Dismutase"/>
    <property type="match status" value="1"/>
</dbReference>
<organism evidence="5">
    <name type="scientific">Dermatophagoides farinae</name>
    <name type="common">American house dust mite</name>
    <dbReference type="NCBI Taxonomy" id="6954"/>
    <lineage>
        <taxon>Eukaryota</taxon>
        <taxon>Metazoa</taxon>
        <taxon>Ecdysozoa</taxon>
        <taxon>Arthropoda</taxon>
        <taxon>Chelicerata</taxon>
        <taxon>Arachnida</taxon>
        <taxon>Acari</taxon>
        <taxon>Acariformes</taxon>
        <taxon>Sarcoptiformes</taxon>
        <taxon>Astigmata</taxon>
        <taxon>Psoroptidia</taxon>
        <taxon>Analgoidea</taxon>
        <taxon>Pyroglyphidae</taxon>
        <taxon>Dermatophagoidinae</taxon>
        <taxon>Dermatophagoides</taxon>
    </lineage>
</organism>
<dbReference type="GO" id="GO:0005507">
    <property type="term" value="F:copper ion binding"/>
    <property type="evidence" value="ECO:0007669"/>
    <property type="project" value="InterPro"/>
</dbReference>
<feature type="compositionally biased region" description="Low complexity" evidence="2">
    <location>
        <begin position="340"/>
        <end position="352"/>
    </location>
</feature>
<dbReference type="GO" id="GO:0004784">
    <property type="term" value="F:superoxide dismutase activity"/>
    <property type="evidence" value="ECO:0007669"/>
    <property type="project" value="UniProtKB-EC"/>
</dbReference>
<gene>
    <name evidence="5" type="ORF">HUG17_0625</name>
</gene>
<dbReference type="PANTHER" id="PTHR10003">
    <property type="entry name" value="SUPEROXIDE DISMUTASE CU-ZN -RELATED"/>
    <property type="match status" value="1"/>
</dbReference>
<keyword evidence="1" id="KW-0186">Copper</keyword>
<name>A0A9D4P793_DERFA</name>
<proteinExistence type="inferred from homology"/>
<evidence type="ECO:0000256" key="1">
    <source>
        <dbReference type="RuleBase" id="RU000393"/>
    </source>
</evidence>
<reference evidence="5" key="2">
    <citation type="journal article" date="2021" name="World Allergy Organ. J.">
        <title>Chromosome-level assembly of Dermatophagoides farinae genome and transcriptome reveals two novel allergens Der f 37 and Der f 39.</title>
        <authorList>
            <person name="Chen J."/>
            <person name="Cai Z."/>
            <person name="Fan D."/>
            <person name="Hu J."/>
            <person name="Hou Y."/>
            <person name="He Y."/>
            <person name="Zhang Z."/>
            <person name="Zhao Z."/>
            <person name="Gao P."/>
            <person name="Hu W."/>
            <person name="Sun J."/>
            <person name="Li J."/>
            <person name="Ji K."/>
        </authorList>
    </citation>
    <scope>NUCLEOTIDE SEQUENCE</scope>
    <source>
        <strain evidence="5">JKM2019</strain>
    </source>
</reference>
<comment type="cofactor">
    <cofactor evidence="1">
        <name>Zn(2+)</name>
        <dbReference type="ChEBI" id="CHEBI:29105"/>
    </cofactor>
    <text evidence="1">Binds 1 zinc ion per subunit.</text>
</comment>
<reference evidence="5" key="1">
    <citation type="submission" date="2020-06" db="EMBL/GenBank/DDBJ databases">
        <authorList>
            <person name="Ji K."/>
            <person name="Li J."/>
        </authorList>
    </citation>
    <scope>NUCLEOTIDE SEQUENCE</scope>
    <source>
        <strain evidence="5">JKM2019</strain>
        <tissue evidence="5">Whole body</tissue>
    </source>
</reference>
<feature type="chain" id="PRO_5039064461" description="Superoxide dismutase [Cu-Zn]" evidence="3">
    <location>
        <begin position="25"/>
        <end position="378"/>
    </location>
</feature>
<evidence type="ECO:0000259" key="4">
    <source>
        <dbReference type="Pfam" id="PF00080"/>
    </source>
</evidence>
<sequence>MMMSTTIVVMIMITTTIMTNSTFAISDDQQNNESSNNATGLDKSLNKLLTDLSSLNDRLIRIETIVKEIQQWQHQHHHHHHHNYRDDDQSILINRLQQHESDHHHHHQSIQSQNDDNFESTGIMAATCHMRPNRHLALLNQQDIHGEIYLTQQIATNPAIINMQIRLQGFKVGCDSTTTETNVASLKLNNSDCNAVTTTTTTTTTTTLNEVVGTKNKTFAFGMHIHEGSDLSYDCQSVGNHYNPLNMTHGGPTDSIRHLGDLGNIYADQQGVVSMDNLQFTNLSLNPNDEHCIINRTIVIHNGRDDYGRNTNAASKITGNSGIRIACCLITLLEQRPSKQQQQQQQTTTTTTFPSTIHLSSDDESIQTTTTTTTLRIP</sequence>
<keyword evidence="1" id="KW-0560">Oxidoreductase</keyword>
<dbReference type="InterPro" id="IPR018152">
    <property type="entry name" value="SOD_Cu/Zn_BS"/>
</dbReference>
<feature type="compositionally biased region" description="Low complexity" evidence="2">
    <location>
        <begin position="368"/>
        <end position="378"/>
    </location>
</feature>
<dbReference type="EC" id="1.15.1.1" evidence="1"/>
<dbReference type="InterPro" id="IPR036423">
    <property type="entry name" value="SOD-like_Cu/Zn_dom_sf"/>
</dbReference>
<dbReference type="Proteomes" id="UP000828236">
    <property type="component" value="Unassembled WGS sequence"/>
</dbReference>
<comment type="function">
    <text evidence="1">Destroys radicals which are normally produced within the cells and which are toxic to biological systems.</text>
</comment>
<dbReference type="InterPro" id="IPR024134">
    <property type="entry name" value="SOD_Cu/Zn_/chaperone"/>
</dbReference>
<dbReference type="PRINTS" id="PR00068">
    <property type="entry name" value="CUZNDISMTASE"/>
</dbReference>
<feature type="region of interest" description="Disordered" evidence="2">
    <location>
        <begin position="338"/>
        <end position="378"/>
    </location>
</feature>
<keyword evidence="1" id="KW-0479">Metal-binding</keyword>
<comment type="similarity">
    <text evidence="1">Belongs to the Cu-Zn superoxide dismutase family.</text>
</comment>
<comment type="caution">
    <text evidence="5">The sequence shown here is derived from an EMBL/GenBank/DDBJ whole genome shotgun (WGS) entry which is preliminary data.</text>
</comment>
<dbReference type="Pfam" id="PF00080">
    <property type="entry name" value="Sod_Cu"/>
    <property type="match status" value="1"/>
</dbReference>
<dbReference type="AlphaFoldDB" id="A0A9D4P793"/>
<dbReference type="EMBL" id="SDOV01000001">
    <property type="protein sequence ID" value="KAH7645087.1"/>
    <property type="molecule type" value="Genomic_DNA"/>
</dbReference>
<feature type="signal peptide" evidence="3">
    <location>
        <begin position="1"/>
        <end position="24"/>
    </location>
</feature>
<feature type="domain" description="Superoxide dismutase copper/zinc binding" evidence="4">
    <location>
        <begin position="207"/>
        <end position="330"/>
    </location>
</feature>
<keyword evidence="1" id="KW-0862">Zinc</keyword>
<dbReference type="InterPro" id="IPR001424">
    <property type="entry name" value="SOD_Cu_Zn_dom"/>
</dbReference>
<keyword evidence="3" id="KW-0732">Signal</keyword>
<protein>
    <recommendedName>
        <fullName evidence="1">Superoxide dismutase [Cu-Zn]</fullName>
        <ecNumber evidence="1">1.15.1.1</ecNumber>
    </recommendedName>
</protein>
<dbReference type="SUPFAM" id="SSF49329">
    <property type="entry name" value="Cu,Zn superoxide dismutase-like"/>
    <property type="match status" value="1"/>
</dbReference>
<evidence type="ECO:0000313" key="5">
    <source>
        <dbReference type="EMBL" id="KAH7645087.1"/>
    </source>
</evidence>
<dbReference type="PROSITE" id="PS00332">
    <property type="entry name" value="SOD_CU_ZN_2"/>
    <property type="match status" value="1"/>
</dbReference>
<comment type="cofactor">
    <cofactor evidence="1">
        <name>Cu cation</name>
        <dbReference type="ChEBI" id="CHEBI:23378"/>
    </cofactor>
    <text evidence="1">Binds 1 copper ion per subunit.</text>
</comment>
<accession>A0A9D4P793</accession>
<dbReference type="Gene3D" id="2.60.40.200">
    <property type="entry name" value="Superoxide dismutase, copper/zinc binding domain"/>
    <property type="match status" value="1"/>
</dbReference>
<comment type="catalytic activity">
    <reaction evidence="1">
        <text>2 superoxide + 2 H(+) = H2O2 + O2</text>
        <dbReference type="Rhea" id="RHEA:20696"/>
        <dbReference type="ChEBI" id="CHEBI:15378"/>
        <dbReference type="ChEBI" id="CHEBI:15379"/>
        <dbReference type="ChEBI" id="CHEBI:16240"/>
        <dbReference type="ChEBI" id="CHEBI:18421"/>
        <dbReference type="EC" id="1.15.1.1"/>
    </reaction>
</comment>
<evidence type="ECO:0000256" key="2">
    <source>
        <dbReference type="SAM" id="MobiDB-lite"/>
    </source>
</evidence>
<evidence type="ECO:0000256" key="3">
    <source>
        <dbReference type="SAM" id="SignalP"/>
    </source>
</evidence>